<dbReference type="SUPFAM" id="SSF89392">
    <property type="entry name" value="Prokaryotic lipoproteins and lipoprotein localization factors"/>
    <property type="match status" value="1"/>
</dbReference>
<dbReference type="PANTHER" id="PTHR35869:SF1">
    <property type="entry name" value="OUTER-MEMBRANE LIPOPROTEIN CARRIER PROTEIN"/>
    <property type="match status" value="1"/>
</dbReference>
<keyword evidence="2" id="KW-0449">Lipoprotein</keyword>
<proteinExistence type="predicted"/>
<keyword evidence="1" id="KW-0732">Signal</keyword>
<dbReference type="Gene3D" id="2.50.20.10">
    <property type="entry name" value="Lipoprotein localisation LolA/LolB/LppX"/>
    <property type="match status" value="1"/>
</dbReference>
<dbReference type="EMBL" id="CP053825">
    <property type="protein sequence ID" value="QKF79449.1"/>
    <property type="molecule type" value="Genomic_DNA"/>
</dbReference>
<accession>A0A7L5INM4</accession>
<evidence type="ECO:0000313" key="2">
    <source>
        <dbReference type="EMBL" id="QKF79449.1"/>
    </source>
</evidence>
<organism evidence="2 3">
    <name type="scientific">Campylobacter armoricus</name>
    <dbReference type="NCBI Taxonomy" id="2505970"/>
    <lineage>
        <taxon>Bacteria</taxon>
        <taxon>Pseudomonadati</taxon>
        <taxon>Campylobacterota</taxon>
        <taxon>Epsilonproteobacteria</taxon>
        <taxon>Campylobacterales</taxon>
        <taxon>Campylobacteraceae</taxon>
        <taxon>Campylobacter</taxon>
    </lineage>
</organism>
<evidence type="ECO:0000313" key="3">
    <source>
        <dbReference type="Proteomes" id="UP000509246"/>
    </source>
</evidence>
<dbReference type="CDD" id="cd16325">
    <property type="entry name" value="LolA"/>
    <property type="match status" value="1"/>
</dbReference>
<reference evidence="2 3" key="1">
    <citation type="submission" date="2020-05" db="EMBL/GenBank/DDBJ databases">
        <title>Complete genome sequencing of Campylobacter and Arcobacter type strains.</title>
        <authorList>
            <person name="Miller W.G."/>
            <person name="Yee E."/>
        </authorList>
    </citation>
    <scope>NUCLEOTIDE SEQUENCE [LARGE SCALE GENOMIC DNA]</scope>
    <source>
        <strain evidence="2 3">CCUG 73571</strain>
    </source>
</reference>
<dbReference type="Proteomes" id="UP000509246">
    <property type="component" value="Chromosome"/>
</dbReference>
<sequence>MKYFIFFIFFNLNIFALDLNFENFSSNFEQKISNKNSSLIYKGDFIITQNKAFWNYTKPNKKQIYINNKEVVIIEPELEQAIYTQLQNLPNLQKIFKQAKKISQELYEAKYENTTYNIKIKNNQLENISYKDELENFIVIYFYNQQFNQKINSEIFIPKIPSHYDIIQ</sequence>
<dbReference type="RefSeq" id="WP_139424677.1">
    <property type="nucleotide sequence ID" value="NZ_CBCSFY010000001.1"/>
</dbReference>
<dbReference type="NCBIfam" id="NF000663">
    <property type="entry name" value="PRK00031.2-1"/>
    <property type="match status" value="1"/>
</dbReference>
<evidence type="ECO:0000256" key="1">
    <source>
        <dbReference type="ARBA" id="ARBA00022729"/>
    </source>
</evidence>
<dbReference type="KEGG" id="carm:CARM_0528"/>
<dbReference type="AlphaFoldDB" id="A0A7L5INM4"/>
<gene>
    <name evidence="2" type="primary">lolA</name>
    <name evidence="2" type="ORF">CARM_0528</name>
</gene>
<dbReference type="GeneID" id="56586261"/>
<dbReference type="PANTHER" id="PTHR35869">
    <property type="entry name" value="OUTER-MEMBRANE LIPOPROTEIN CARRIER PROTEIN"/>
    <property type="match status" value="1"/>
</dbReference>
<dbReference type="InterPro" id="IPR004564">
    <property type="entry name" value="OM_lipoprot_carrier_LolA-like"/>
</dbReference>
<keyword evidence="3" id="KW-1185">Reference proteome</keyword>
<name>A0A7L5INM4_9BACT</name>
<dbReference type="NCBIfam" id="NF000666">
    <property type="entry name" value="PRK00031.2-4"/>
    <property type="match status" value="1"/>
</dbReference>
<protein>
    <submittedName>
        <fullName evidence="2">Periplasmic outer membrane-specific lipoprotein chaperone</fullName>
    </submittedName>
</protein>
<dbReference type="Pfam" id="PF03548">
    <property type="entry name" value="LolA"/>
    <property type="match status" value="1"/>
</dbReference>
<dbReference type="InterPro" id="IPR029046">
    <property type="entry name" value="LolA/LolB/LppX"/>
</dbReference>